<keyword evidence="2" id="KW-0547">Nucleotide-binding</keyword>
<evidence type="ECO:0000313" key="5">
    <source>
        <dbReference type="Proteomes" id="UP001228171"/>
    </source>
</evidence>
<dbReference type="PROSITE" id="PS50975">
    <property type="entry name" value="ATP_GRASP"/>
    <property type="match status" value="1"/>
</dbReference>
<proteinExistence type="predicted"/>
<dbReference type="PANTHER" id="PTHR21621">
    <property type="entry name" value="RIBOSOMAL PROTEIN S6 MODIFICATION PROTEIN"/>
    <property type="match status" value="1"/>
</dbReference>
<dbReference type="Pfam" id="PF08443">
    <property type="entry name" value="RimK"/>
    <property type="match status" value="1"/>
</dbReference>
<dbReference type="InterPro" id="IPR013815">
    <property type="entry name" value="ATP_grasp_subdomain_1"/>
</dbReference>
<reference evidence="4 5" key="1">
    <citation type="submission" date="2023-08" db="EMBL/GenBank/DDBJ databases">
        <authorList>
            <person name="Kumar R."/>
        </authorList>
    </citation>
    <scope>NUCLEOTIDE SEQUENCE [LARGE SCALE GENOMIC DNA]</scope>
    <source>
        <strain evidence="4 5">LUR13</strain>
    </source>
</reference>
<feature type="domain" description="ATP-grasp" evidence="3">
    <location>
        <begin position="157"/>
        <end position="349"/>
    </location>
</feature>
<dbReference type="PANTHER" id="PTHR21621:SF0">
    <property type="entry name" value="BETA-CITRYLGLUTAMATE SYNTHASE B-RELATED"/>
    <property type="match status" value="1"/>
</dbReference>
<keyword evidence="1" id="KW-0464">Manganese</keyword>
<evidence type="ECO:0000256" key="2">
    <source>
        <dbReference type="PROSITE-ProRule" id="PRU00409"/>
    </source>
</evidence>
<comment type="caution">
    <text evidence="4">The sequence shown here is derived from an EMBL/GenBank/DDBJ whole genome shotgun (WGS) entry which is preliminary data.</text>
</comment>
<dbReference type="Gene3D" id="3.30.470.20">
    <property type="entry name" value="ATP-grasp fold, B domain"/>
    <property type="match status" value="1"/>
</dbReference>
<gene>
    <name evidence="4" type="ORF">Q8P09_11465</name>
</gene>
<dbReference type="InterPro" id="IPR011761">
    <property type="entry name" value="ATP-grasp"/>
</dbReference>
<accession>A0ABT9HIT8</accession>
<organism evidence="4 5">
    <name type="scientific">Psychrobacter faecalis</name>
    <dbReference type="NCBI Taxonomy" id="180588"/>
    <lineage>
        <taxon>Bacteria</taxon>
        <taxon>Pseudomonadati</taxon>
        <taxon>Pseudomonadota</taxon>
        <taxon>Gammaproteobacteria</taxon>
        <taxon>Moraxellales</taxon>
        <taxon>Moraxellaceae</taxon>
        <taxon>Psychrobacter</taxon>
    </lineage>
</organism>
<name>A0ABT9HIT8_9GAMM</name>
<evidence type="ECO:0000256" key="1">
    <source>
        <dbReference type="ARBA" id="ARBA00023211"/>
    </source>
</evidence>
<evidence type="ECO:0000313" key="4">
    <source>
        <dbReference type="EMBL" id="MDP4545693.1"/>
    </source>
</evidence>
<keyword evidence="5" id="KW-1185">Reference proteome</keyword>
<evidence type="ECO:0000259" key="3">
    <source>
        <dbReference type="PROSITE" id="PS50975"/>
    </source>
</evidence>
<dbReference type="EMBL" id="JAVAJI010000023">
    <property type="protein sequence ID" value="MDP4545693.1"/>
    <property type="molecule type" value="Genomic_DNA"/>
</dbReference>
<dbReference type="RefSeq" id="WP_305935969.1">
    <property type="nucleotide sequence ID" value="NZ_JAVAJI010000023.1"/>
</dbReference>
<dbReference type="InterPro" id="IPR013651">
    <property type="entry name" value="ATP-grasp_RimK-type"/>
</dbReference>
<protein>
    <recommendedName>
        <fullName evidence="3">ATP-grasp domain-containing protein</fullName>
    </recommendedName>
</protein>
<dbReference type="Proteomes" id="UP001228171">
    <property type="component" value="Unassembled WGS sequence"/>
</dbReference>
<dbReference type="SUPFAM" id="SSF56059">
    <property type="entry name" value="Glutathione synthetase ATP-binding domain-like"/>
    <property type="match status" value="1"/>
</dbReference>
<sequence>MSKMYIRDVVLSNKLLKKVYAKYRNKTTDDLMNNVELDEYLEQAEKVLLENKPDIVVGLVKGSDSYSDIGLVRERDYYPKYERFLRNNNIDYEFYNPLLSNWMEKAKRFDLIIWHTSSDPATQEIAEGKIYILEKMGKICLPNYDEVWSYENKIRANYLYDLYDLPSIPTFISHSKSDTLDYLSDAKFPIISKISTGSASYGVDKIDNLNEAKKLVDQVFSYKGKETYFKYINQKEYVYFQDFIEDATYDLRIMCVGEDLFGYYRYPNKGDFRASGAGNYQKKEIPVEALELAYQVYKAFGSNFLATDFVYSEKTKQFLIIESSVFIGVDSCEQLAINDVAGKYIRKSANEYDFVKGRFWVQELTLKNVIERQF</sequence>
<keyword evidence="2" id="KW-0067">ATP-binding</keyword>
<dbReference type="Gene3D" id="3.30.1490.20">
    <property type="entry name" value="ATP-grasp fold, A domain"/>
    <property type="match status" value="1"/>
</dbReference>